<evidence type="ECO:0000313" key="1">
    <source>
        <dbReference type="EMBL" id="JAE14908.1"/>
    </source>
</evidence>
<protein>
    <submittedName>
        <fullName evidence="1">Uncharacterized protein</fullName>
    </submittedName>
</protein>
<name>A0A0A9G2P7_ARUDO</name>
<dbReference type="EMBL" id="GBRH01182988">
    <property type="protein sequence ID" value="JAE14908.1"/>
    <property type="molecule type" value="Transcribed_RNA"/>
</dbReference>
<proteinExistence type="predicted"/>
<organism evidence="1">
    <name type="scientific">Arundo donax</name>
    <name type="common">Giant reed</name>
    <name type="synonym">Donax arundinaceus</name>
    <dbReference type="NCBI Taxonomy" id="35708"/>
    <lineage>
        <taxon>Eukaryota</taxon>
        <taxon>Viridiplantae</taxon>
        <taxon>Streptophyta</taxon>
        <taxon>Embryophyta</taxon>
        <taxon>Tracheophyta</taxon>
        <taxon>Spermatophyta</taxon>
        <taxon>Magnoliopsida</taxon>
        <taxon>Liliopsida</taxon>
        <taxon>Poales</taxon>
        <taxon>Poaceae</taxon>
        <taxon>PACMAD clade</taxon>
        <taxon>Arundinoideae</taxon>
        <taxon>Arundineae</taxon>
        <taxon>Arundo</taxon>
    </lineage>
</organism>
<reference evidence="1" key="1">
    <citation type="submission" date="2014-09" db="EMBL/GenBank/DDBJ databases">
        <authorList>
            <person name="Magalhaes I.L.F."/>
            <person name="Oliveira U."/>
            <person name="Santos F.R."/>
            <person name="Vidigal T.H.D.A."/>
            <person name="Brescovit A.D."/>
            <person name="Santos A.J."/>
        </authorList>
    </citation>
    <scope>NUCLEOTIDE SEQUENCE</scope>
    <source>
        <tissue evidence="1">Shoot tissue taken approximately 20 cm above the soil surface</tissue>
    </source>
</reference>
<reference evidence="1" key="2">
    <citation type="journal article" date="2015" name="Data Brief">
        <title>Shoot transcriptome of the giant reed, Arundo donax.</title>
        <authorList>
            <person name="Barrero R.A."/>
            <person name="Guerrero F.D."/>
            <person name="Moolhuijzen P."/>
            <person name="Goolsby J.A."/>
            <person name="Tidwell J."/>
            <person name="Bellgard S.E."/>
            <person name="Bellgard M.I."/>
        </authorList>
    </citation>
    <scope>NUCLEOTIDE SEQUENCE</scope>
    <source>
        <tissue evidence="1">Shoot tissue taken approximately 20 cm above the soil surface</tissue>
    </source>
</reference>
<accession>A0A0A9G2P7</accession>
<sequence length="25" mass="2986">MVLTYLSEFSFLLNYTMIIQSTTLR</sequence>
<dbReference type="AlphaFoldDB" id="A0A0A9G2P7"/>